<name>A0ACA9Y5T1_9ASCO</name>
<evidence type="ECO:0000313" key="2">
    <source>
        <dbReference type="Proteomes" id="UP001152531"/>
    </source>
</evidence>
<dbReference type="Proteomes" id="UP001152531">
    <property type="component" value="Unassembled WGS sequence"/>
</dbReference>
<gene>
    <name evidence="1" type="ORF">CLIB1444_03S08548</name>
</gene>
<accession>A0ACA9Y5T1</accession>
<proteinExistence type="predicted"/>
<comment type="caution">
    <text evidence="1">The sequence shown here is derived from an EMBL/GenBank/DDBJ whole genome shotgun (WGS) entry which is preliminary data.</text>
</comment>
<protein>
    <submittedName>
        <fullName evidence="1">Uncharacterized protein</fullName>
    </submittedName>
</protein>
<evidence type="ECO:0000313" key="1">
    <source>
        <dbReference type="EMBL" id="CAH6720286.1"/>
    </source>
</evidence>
<reference evidence="1" key="1">
    <citation type="submission" date="2022-06" db="EMBL/GenBank/DDBJ databases">
        <authorList>
            <person name="Legras J.-L."/>
            <person name="Devillers H."/>
            <person name="Grondin C."/>
        </authorList>
    </citation>
    <scope>NUCLEOTIDE SEQUENCE</scope>
    <source>
        <strain evidence="1">CLIB 1444</strain>
    </source>
</reference>
<keyword evidence="2" id="KW-1185">Reference proteome</keyword>
<dbReference type="EMBL" id="CALSDN010000003">
    <property type="protein sequence ID" value="CAH6720286.1"/>
    <property type="molecule type" value="Genomic_DNA"/>
</dbReference>
<organism evidence="1 2">
    <name type="scientific">[Candida] jaroonii</name>
    <dbReference type="NCBI Taxonomy" id="467808"/>
    <lineage>
        <taxon>Eukaryota</taxon>
        <taxon>Fungi</taxon>
        <taxon>Dikarya</taxon>
        <taxon>Ascomycota</taxon>
        <taxon>Saccharomycotina</taxon>
        <taxon>Pichiomycetes</taxon>
        <taxon>Debaryomycetaceae</taxon>
        <taxon>Yamadazyma</taxon>
    </lineage>
</organism>
<sequence>MLAILYLIPLILGNQFYPLTGNGNIPTIEPYTLGQEIFMDCISRNIDNGEHKFDAQDRIIHIPFPVCKETGKPLAFQYGISEDRNCTINFNDELYHLFQLYVHEDAPFSCRIPVSTESHYLEKGGAYIPLTFNFRGEIHDSHLDIDQSMNVIFTKPSAQDPSQNSIISAIAYSSSTNVTRVVIGNDLTLNLAVRWLENSPVNSIGNKYGKLPFGDGFYSLPMNSIAISYSTMVLYFIIIGLASSAVTWAFSYNMISTKFSKRYQPLDQESIISKRD</sequence>